<evidence type="ECO:0000259" key="10">
    <source>
        <dbReference type="PROSITE" id="PS50013"/>
    </source>
</evidence>
<accession>A0A9Q8L5H0</accession>
<feature type="domain" description="Post-SET" evidence="12">
    <location>
        <begin position="525"/>
        <end position="541"/>
    </location>
</feature>
<evidence type="ECO:0000259" key="11">
    <source>
        <dbReference type="PROSITE" id="PS50280"/>
    </source>
</evidence>
<dbReference type="GO" id="GO:0042054">
    <property type="term" value="F:histone methyltransferase activity"/>
    <property type="evidence" value="ECO:0007669"/>
    <property type="project" value="InterPro"/>
</dbReference>
<evidence type="ECO:0000256" key="8">
    <source>
        <dbReference type="ARBA" id="ARBA00022833"/>
    </source>
</evidence>
<comment type="subunit">
    <text evidence="2">Component of the NuA4 histone acetyltransferase complex.</text>
</comment>
<gene>
    <name evidence="13" type="ORF">CLAFUR5_00190</name>
</gene>
<evidence type="ECO:0000256" key="2">
    <source>
        <dbReference type="ARBA" id="ARBA00011353"/>
    </source>
</evidence>
<reference evidence="13" key="1">
    <citation type="submission" date="2021-12" db="EMBL/GenBank/DDBJ databases">
        <authorList>
            <person name="Zaccaron A."/>
            <person name="Stergiopoulos I."/>
        </authorList>
    </citation>
    <scope>NUCLEOTIDE SEQUENCE</scope>
    <source>
        <strain evidence="13">Race5_Kim</strain>
    </source>
</reference>
<keyword evidence="6" id="KW-0949">S-adenosyl-L-methionine</keyword>
<dbReference type="GO" id="GO:0008270">
    <property type="term" value="F:zinc ion binding"/>
    <property type="evidence" value="ECO:0007669"/>
    <property type="project" value="InterPro"/>
</dbReference>
<dbReference type="GO" id="GO:0005694">
    <property type="term" value="C:chromosome"/>
    <property type="evidence" value="ECO:0007669"/>
    <property type="project" value="UniProtKB-SubCell"/>
</dbReference>
<keyword evidence="3" id="KW-0158">Chromosome</keyword>
<dbReference type="Gene3D" id="2.170.270.10">
    <property type="entry name" value="SET domain"/>
    <property type="match status" value="1"/>
</dbReference>
<keyword evidence="4" id="KW-0489">Methyltransferase</keyword>
<dbReference type="GO" id="GO:0005634">
    <property type="term" value="C:nucleus"/>
    <property type="evidence" value="ECO:0007669"/>
    <property type="project" value="InterPro"/>
</dbReference>
<evidence type="ECO:0000256" key="9">
    <source>
        <dbReference type="SAM" id="MobiDB-lite"/>
    </source>
</evidence>
<dbReference type="OMA" id="CDCLEYA"/>
<name>A0A9Q8L5H0_PASFU</name>
<dbReference type="Pfam" id="PF00856">
    <property type="entry name" value="SET"/>
    <property type="match status" value="1"/>
</dbReference>
<dbReference type="GO" id="GO:0032259">
    <property type="term" value="P:methylation"/>
    <property type="evidence" value="ECO:0007669"/>
    <property type="project" value="UniProtKB-KW"/>
</dbReference>
<dbReference type="InterPro" id="IPR007728">
    <property type="entry name" value="Pre-SET_dom"/>
</dbReference>
<dbReference type="KEGG" id="ffu:CLAFUR5_00190"/>
<feature type="region of interest" description="Disordered" evidence="9">
    <location>
        <begin position="91"/>
        <end position="114"/>
    </location>
</feature>
<evidence type="ECO:0000313" key="14">
    <source>
        <dbReference type="Proteomes" id="UP000756132"/>
    </source>
</evidence>
<evidence type="ECO:0000256" key="5">
    <source>
        <dbReference type="ARBA" id="ARBA00022679"/>
    </source>
</evidence>
<dbReference type="PANTHER" id="PTHR46223:SF3">
    <property type="entry name" value="HISTONE-LYSINE N-METHYLTRANSFERASE SET-23"/>
    <property type="match status" value="1"/>
</dbReference>
<evidence type="ECO:0000256" key="4">
    <source>
        <dbReference type="ARBA" id="ARBA00022603"/>
    </source>
</evidence>
<dbReference type="InterPro" id="IPR000953">
    <property type="entry name" value="Chromo/chromo_shadow_dom"/>
</dbReference>
<dbReference type="SUPFAM" id="SSF54160">
    <property type="entry name" value="Chromo domain-like"/>
    <property type="match status" value="1"/>
</dbReference>
<evidence type="ECO:0000256" key="1">
    <source>
        <dbReference type="ARBA" id="ARBA00004286"/>
    </source>
</evidence>
<dbReference type="PROSITE" id="PS50280">
    <property type="entry name" value="SET"/>
    <property type="match status" value="1"/>
</dbReference>
<keyword evidence="5" id="KW-0808">Transferase</keyword>
<dbReference type="InterPro" id="IPR003616">
    <property type="entry name" value="Post-SET_dom"/>
</dbReference>
<reference evidence="13" key="2">
    <citation type="journal article" date="2022" name="Microb. Genom.">
        <title>A chromosome-scale genome assembly of the tomato pathogen Cladosporium fulvum reveals a compartmentalized genome architecture and the presence of a dispensable chromosome.</title>
        <authorList>
            <person name="Zaccaron A.Z."/>
            <person name="Chen L.H."/>
            <person name="Samaras A."/>
            <person name="Stergiopoulos I."/>
        </authorList>
    </citation>
    <scope>NUCLEOTIDE SEQUENCE</scope>
    <source>
        <strain evidence="13">Race5_Kim</strain>
    </source>
</reference>
<keyword evidence="8" id="KW-0862">Zinc</keyword>
<dbReference type="SUPFAM" id="SSF82199">
    <property type="entry name" value="SET domain"/>
    <property type="match status" value="1"/>
</dbReference>
<dbReference type="GeneID" id="71980068"/>
<dbReference type="OrthoDB" id="308383at2759"/>
<dbReference type="PROSITE" id="PS50868">
    <property type="entry name" value="POST_SET"/>
    <property type="match status" value="1"/>
</dbReference>
<feature type="domain" description="SET" evidence="11">
    <location>
        <begin position="365"/>
        <end position="500"/>
    </location>
</feature>
<proteinExistence type="predicted"/>
<feature type="domain" description="Chromo" evidence="10">
    <location>
        <begin position="18"/>
        <end position="86"/>
    </location>
</feature>
<dbReference type="EMBL" id="CP090163">
    <property type="protein sequence ID" value="UJO11255.1"/>
    <property type="molecule type" value="Genomic_DNA"/>
</dbReference>
<dbReference type="PROSITE" id="PS50013">
    <property type="entry name" value="CHROMO_2"/>
    <property type="match status" value="1"/>
</dbReference>
<sequence>MSSLNLTFSTSLPASYTIRAEDIVEVLCHRKVTETEEYLVRWKTKPPTPTPPYAPASWHALSDLYRCLRHVQAYIENAQSKYDLTALNTSLTSTSSRKRKSPDADPVPTRDLATNGLLTPWTERSLSPANVSDIKTEAINAADLGPRVYNAILQRKEGYLFAKKPADWKERDDIAKVNCRTLPTEAMIEVAKKTPVSQAESAIRHKFLHLLRPVKGVQLRNDVDSATPSLNFTFIDKYVLRNGIYEHPPESYEGCVTRCKPDMGQGVGCEYTAWCECLEYAAVDEERLSRKDPELYEKYQLDKLQDTSGLPKRFPYRKSNRNDTKRPQTLQPFYLKSRNAIYECNDNCRCGPVCKSRVVQKGRRVPLTIFKTRNRGWGVCCNEDLVEGEFIDTYLGEVITDEEANKREGTFGKEKNSYFYQLDKFVGDPLPGVGELTSEMCYIVDGQYMGNATRFINHSCEPNCHQYTVSYNKHDIRLYNLAFFASEDITAGTELTFDYQDEDEVEDEVAIQRREAAEQNPANQGRIRCNCGAPKCRGFLW</sequence>
<evidence type="ECO:0000256" key="6">
    <source>
        <dbReference type="ARBA" id="ARBA00022691"/>
    </source>
</evidence>
<keyword evidence="14" id="KW-1185">Reference proteome</keyword>
<organism evidence="13 14">
    <name type="scientific">Passalora fulva</name>
    <name type="common">Tomato leaf mold</name>
    <name type="synonym">Cladosporium fulvum</name>
    <dbReference type="NCBI Taxonomy" id="5499"/>
    <lineage>
        <taxon>Eukaryota</taxon>
        <taxon>Fungi</taxon>
        <taxon>Dikarya</taxon>
        <taxon>Ascomycota</taxon>
        <taxon>Pezizomycotina</taxon>
        <taxon>Dothideomycetes</taxon>
        <taxon>Dothideomycetidae</taxon>
        <taxon>Mycosphaerellales</taxon>
        <taxon>Mycosphaerellaceae</taxon>
        <taxon>Fulvia</taxon>
    </lineage>
</organism>
<dbReference type="Pfam" id="PF05033">
    <property type="entry name" value="Pre-SET"/>
    <property type="match status" value="1"/>
</dbReference>
<keyword evidence="7" id="KW-0479">Metal-binding</keyword>
<evidence type="ECO:0000256" key="7">
    <source>
        <dbReference type="ARBA" id="ARBA00022723"/>
    </source>
</evidence>
<dbReference type="InterPro" id="IPR016197">
    <property type="entry name" value="Chromo-like_dom_sf"/>
</dbReference>
<evidence type="ECO:0000313" key="13">
    <source>
        <dbReference type="EMBL" id="UJO11255.1"/>
    </source>
</evidence>
<dbReference type="InterPro" id="IPR050973">
    <property type="entry name" value="H3K9_Histone-Lys_N-MTase"/>
</dbReference>
<dbReference type="RefSeq" id="XP_047755621.1">
    <property type="nucleotide sequence ID" value="XM_047899338.1"/>
</dbReference>
<evidence type="ECO:0000256" key="3">
    <source>
        <dbReference type="ARBA" id="ARBA00022454"/>
    </source>
</evidence>
<dbReference type="InterPro" id="IPR046341">
    <property type="entry name" value="SET_dom_sf"/>
</dbReference>
<evidence type="ECO:0000259" key="12">
    <source>
        <dbReference type="PROSITE" id="PS50868"/>
    </source>
</evidence>
<dbReference type="InterPro" id="IPR001214">
    <property type="entry name" value="SET_dom"/>
</dbReference>
<dbReference type="AlphaFoldDB" id="A0A9Q8L5H0"/>
<dbReference type="Proteomes" id="UP000756132">
    <property type="component" value="Chromosome 1"/>
</dbReference>
<dbReference type="PANTHER" id="PTHR46223">
    <property type="entry name" value="HISTONE-LYSINE N-METHYLTRANSFERASE SUV39H"/>
    <property type="match status" value="1"/>
</dbReference>
<comment type="subcellular location">
    <subcellularLocation>
        <location evidence="1">Chromosome</location>
    </subcellularLocation>
</comment>
<dbReference type="SMART" id="SM00317">
    <property type="entry name" value="SET"/>
    <property type="match status" value="1"/>
</dbReference>
<protein>
    <submittedName>
        <fullName evidence="13">Histone-lysine N-methyltransferase, H3 lysine-9 specific dim-5</fullName>
    </submittedName>
</protein>